<evidence type="ECO:0000256" key="1">
    <source>
        <dbReference type="ARBA" id="ARBA00001933"/>
    </source>
</evidence>
<comment type="pathway">
    <text evidence="4">Lipid metabolism; sphingolipid metabolism.</text>
</comment>
<protein>
    <recommendedName>
        <fullName evidence="7">serine C-palmitoyltransferase</fullName>
        <ecNumber evidence="7">2.3.1.50</ecNumber>
    </recommendedName>
</protein>
<evidence type="ECO:0000256" key="8">
    <source>
        <dbReference type="ARBA" id="ARBA00022679"/>
    </source>
</evidence>
<evidence type="ECO:0000256" key="3">
    <source>
        <dbReference type="ARBA" id="ARBA00004370"/>
    </source>
</evidence>
<evidence type="ECO:0000256" key="9">
    <source>
        <dbReference type="ARBA" id="ARBA00022692"/>
    </source>
</evidence>
<evidence type="ECO:0000313" key="20">
    <source>
        <dbReference type="EMBL" id="KNC86857.1"/>
    </source>
</evidence>
<keyword evidence="10" id="KW-0256">Endoplasmic reticulum</keyword>
<evidence type="ECO:0000256" key="14">
    <source>
        <dbReference type="ARBA" id="ARBA00023098"/>
    </source>
</evidence>
<dbReference type="InterPro" id="IPR015422">
    <property type="entry name" value="PyrdxlP-dep_Trfase_small"/>
</dbReference>
<evidence type="ECO:0000256" key="17">
    <source>
        <dbReference type="ARBA" id="ARBA00048528"/>
    </source>
</evidence>
<dbReference type="GO" id="GO:0016020">
    <property type="term" value="C:membrane"/>
    <property type="evidence" value="ECO:0007669"/>
    <property type="project" value="UniProtKB-SubCell"/>
</dbReference>
<comment type="cofactor">
    <cofactor evidence="1 18">
        <name>pyridoxal 5'-phosphate</name>
        <dbReference type="ChEBI" id="CHEBI:597326"/>
    </cofactor>
</comment>
<organism evidence="20 21">
    <name type="scientific">Sphaeroforma arctica JP610</name>
    <dbReference type="NCBI Taxonomy" id="667725"/>
    <lineage>
        <taxon>Eukaryota</taxon>
        <taxon>Ichthyosporea</taxon>
        <taxon>Ichthyophonida</taxon>
        <taxon>Sphaeroforma</taxon>
    </lineage>
</organism>
<dbReference type="EC" id="2.3.1.50" evidence="7"/>
<dbReference type="InterPro" id="IPR004839">
    <property type="entry name" value="Aminotransferase_I/II_large"/>
</dbReference>
<dbReference type="GO" id="GO:0004758">
    <property type="term" value="F:serine C-palmitoyltransferase activity"/>
    <property type="evidence" value="ECO:0007669"/>
    <property type="project" value="UniProtKB-EC"/>
</dbReference>
<dbReference type="PROSITE" id="PS00599">
    <property type="entry name" value="AA_TRANSFER_CLASS_2"/>
    <property type="match status" value="1"/>
</dbReference>
<comment type="pathway">
    <text evidence="5">Sphingolipid metabolism.</text>
</comment>
<evidence type="ECO:0000313" key="21">
    <source>
        <dbReference type="Proteomes" id="UP000054560"/>
    </source>
</evidence>
<gene>
    <name evidence="20" type="ORF">SARC_01003</name>
</gene>
<dbReference type="RefSeq" id="XP_014160759.1">
    <property type="nucleotide sequence ID" value="XM_014305284.1"/>
</dbReference>
<keyword evidence="15" id="KW-0472">Membrane</keyword>
<keyword evidence="11 18" id="KW-0663">Pyridoxal phosphate</keyword>
<keyword evidence="9" id="KW-0812">Transmembrane</keyword>
<dbReference type="InterPro" id="IPR015424">
    <property type="entry name" value="PyrdxlP-dep_Trfase"/>
</dbReference>
<dbReference type="Gene3D" id="3.90.1150.10">
    <property type="entry name" value="Aspartate Aminotransferase, domain 1"/>
    <property type="match status" value="1"/>
</dbReference>
<evidence type="ECO:0000256" key="5">
    <source>
        <dbReference type="ARBA" id="ARBA00004991"/>
    </source>
</evidence>
<evidence type="ECO:0000256" key="13">
    <source>
        <dbReference type="ARBA" id="ARBA00022989"/>
    </source>
</evidence>
<dbReference type="AlphaFoldDB" id="A0A0L0GCW2"/>
<dbReference type="Pfam" id="PF00155">
    <property type="entry name" value="Aminotran_1_2"/>
    <property type="match status" value="1"/>
</dbReference>
<dbReference type="PANTHER" id="PTHR13693">
    <property type="entry name" value="CLASS II AMINOTRANSFERASE/8-AMINO-7-OXONONANOATE SYNTHASE"/>
    <property type="match status" value="1"/>
</dbReference>
<dbReference type="PANTHER" id="PTHR13693:SF3">
    <property type="entry name" value="LD36009P"/>
    <property type="match status" value="1"/>
</dbReference>
<evidence type="ECO:0000256" key="11">
    <source>
        <dbReference type="ARBA" id="ARBA00022898"/>
    </source>
</evidence>
<sequence length="412" mass="46048">MSQTTQHAKQILHLHTSHPPERKEFLTLLYLMAPTPSQGFVPLFVDFESFYTRNLYRRLRDVFNRPISSVPGGYVDVVERVSSDYNWHFQTTGEVHRVMNLGSYNYLGFANNTGVCAEEAVDHLHKYGVASASPAMELGTNDAFFECERLVAEFVGKESAIVIGMGFATNSTTIPSLMDKGCLILSDALNHASLVLGARMSGAKIQVFKHNNMENLEFLLKRAVVDGQPRTHRPWKKILILCEGIYSMEGAIVNLREIVRLKKKYKAYVYLDEAHSIGAMGRTGRGVCEYWGVSPDDIDIMMGTFTKSFGAAGGYVAGDKVLMDELRLKIHSTMYATSVSPPIVGQIVSSLKLIDGQIGGTQGVDKIKQIQDNTRYFRQKVWSNQEHQHTLSFKHTLSCSSSCQASPERFVE</sequence>
<keyword evidence="8 20" id="KW-0808">Transferase</keyword>
<dbReference type="GO" id="GO:0046512">
    <property type="term" value="P:sphingosine biosynthetic process"/>
    <property type="evidence" value="ECO:0007669"/>
    <property type="project" value="TreeGrafter"/>
</dbReference>
<keyword evidence="12" id="KW-0746">Sphingolipid metabolism</keyword>
<dbReference type="OrthoDB" id="65434at2759"/>
<dbReference type="eggNOG" id="KOG1357">
    <property type="taxonomic scope" value="Eukaryota"/>
</dbReference>
<comment type="subcellular location">
    <subcellularLocation>
        <location evidence="2">Endoplasmic reticulum</location>
    </subcellularLocation>
    <subcellularLocation>
        <location evidence="3">Membrane</location>
    </subcellularLocation>
</comment>
<dbReference type="GO" id="GO:0030170">
    <property type="term" value="F:pyridoxal phosphate binding"/>
    <property type="evidence" value="ECO:0007669"/>
    <property type="project" value="InterPro"/>
</dbReference>
<dbReference type="InterPro" id="IPR001917">
    <property type="entry name" value="Aminotrans_II_pyridoxalP_BS"/>
</dbReference>
<dbReference type="InterPro" id="IPR050087">
    <property type="entry name" value="AON_synthase_class-II"/>
</dbReference>
<name>A0A0L0GCW2_9EUKA</name>
<evidence type="ECO:0000256" key="12">
    <source>
        <dbReference type="ARBA" id="ARBA00022919"/>
    </source>
</evidence>
<comment type="similarity">
    <text evidence="6 18">Belongs to the class-II pyridoxal-phosphate-dependent aminotransferase family.</text>
</comment>
<evidence type="ECO:0000256" key="10">
    <source>
        <dbReference type="ARBA" id="ARBA00022824"/>
    </source>
</evidence>
<evidence type="ECO:0000256" key="6">
    <source>
        <dbReference type="ARBA" id="ARBA00008392"/>
    </source>
</evidence>
<dbReference type="GO" id="GO:0046513">
    <property type="term" value="P:ceramide biosynthetic process"/>
    <property type="evidence" value="ECO:0007669"/>
    <property type="project" value="TreeGrafter"/>
</dbReference>
<evidence type="ECO:0000256" key="7">
    <source>
        <dbReference type="ARBA" id="ARBA00013220"/>
    </source>
</evidence>
<proteinExistence type="inferred from homology"/>
<evidence type="ECO:0000256" key="15">
    <source>
        <dbReference type="ARBA" id="ARBA00023136"/>
    </source>
</evidence>
<keyword evidence="13" id="KW-1133">Transmembrane helix</keyword>
<reference evidence="20 21" key="1">
    <citation type="submission" date="2011-02" db="EMBL/GenBank/DDBJ databases">
        <title>The Genome Sequence of Sphaeroforma arctica JP610.</title>
        <authorList>
            <consortium name="The Broad Institute Genome Sequencing Platform"/>
            <person name="Russ C."/>
            <person name="Cuomo C."/>
            <person name="Young S.K."/>
            <person name="Zeng Q."/>
            <person name="Gargeya S."/>
            <person name="Alvarado L."/>
            <person name="Berlin A."/>
            <person name="Chapman S.B."/>
            <person name="Chen Z."/>
            <person name="Freedman E."/>
            <person name="Gellesch M."/>
            <person name="Goldberg J."/>
            <person name="Griggs A."/>
            <person name="Gujja S."/>
            <person name="Heilman E."/>
            <person name="Heiman D."/>
            <person name="Howarth C."/>
            <person name="Mehta T."/>
            <person name="Neiman D."/>
            <person name="Pearson M."/>
            <person name="Roberts A."/>
            <person name="Saif S."/>
            <person name="Shea T."/>
            <person name="Shenoy N."/>
            <person name="Sisk P."/>
            <person name="Stolte C."/>
            <person name="Sykes S."/>
            <person name="White J."/>
            <person name="Yandava C."/>
            <person name="Burger G."/>
            <person name="Gray M.W."/>
            <person name="Holland P.W.H."/>
            <person name="King N."/>
            <person name="Lang F.B.F."/>
            <person name="Roger A.J."/>
            <person name="Ruiz-Trillo I."/>
            <person name="Haas B."/>
            <person name="Nusbaum C."/>
            <person name="Birren B."/>
        </authorList>
    </citation>
    <scope>NUCLEOTIDE SEQUENCE [LARGE SCALE GENOMIC DNA]</scope>
    <source>
        <strain evidence="20 21">JP610</strain>
    </source>
</reference>
<keyword evidence="14" id="KW-0443">Lipid metabolism</keyword>
<keyword evidence="16" id="KW-0012">Acyltransferase</keyword>
<evidence type="ECO:0000256" key="16">
    <source>
        <dbReference type="ARBA" id="ARBA00023315"/>
    </source>
</evidence>
<dbReference type="InterPro" id="IPR015421">
    <property type="entry name" value="PyrdxlP-dep_Trfase_major"/>
</dbReference>
<feature type="domain" description="Aminotransferase class I/classII large" evidence="19">
    <location>
        <begin position="98"/>
        <end position="381"/>
    </location>
</feature>
<accession>A0A0L0GCW2</accession>
<dbReference type="FunFam" id="3.40.640.10:FF:000047">
    <property type="entry name" value="serine palmitoyltransferase 2 isoform X1"/>
    <property type="match status" value="1"/>
</dbReference>
<dbReference type="Gene3D" id="3.40.640.10">
    <property type="entry name" value="Type I PLP-dependent aspartate aminotransferase-like (Major domain)"/>
    <property type="match status" value="1"/>
</dbReference>
<dbReference type="GO" id="GO:0005783">
    <property type="term" value="C:endoplasmic reticulum"/>
    <property type="evidence" value="ECO:0007669"/>
    <property type="project" value="UniProtKB-SubCell"/>
</dbReference>
<dbReference type="SUPFAM" id="SSF53383">
    <property type="entry name" value="PLP-dependent transferases"/>
    <property type="match status" value="1"/>
</dbReference>
<evidence type="ECO:0000256" key="18">
    <source>
        <dbReference type="RuleBase" id="RU003693"/>
    </source>
</evidence>
<dbReference type="GeneID" id="25901507"/>
<keyword evidence="21" id="KW-1185">Reference proteome</keyword>
<evidence type="ECO:0000256" key="2">
    <source>
        <dbReference type="ARBA" id="ARBA00004240"/>
    </source>
</evidence>
<dbReference type="STRING" id="667725.A0A0L0GCW2"/>
<evidence type="ECO:0000256" key="4">
    <source>
        <dbReference type="ARBA" id="ARBA00004760"/>
    </source>
</evidence>
<dbReference type="GO" id="GO:0017059">
    <property type="term" value="C:serine palmitoyltransferase complex"/>
    <property type="evidence" value="ECO:0007669"/>
    <property type="project" value="TreeGrafter"/>
</dbReference>
<dbReference type="Proteomes" id="UP000054560">
    <property type="component" value="Unassembled WGS sequence"/>
</dbReference>
<comment type="catalytic activity">
    <reaction evidence="17">
        <text>L-serine + hexadecanoyl-CoA + H(+) = 3-oxosphinganine + CO2 + CoA</text>
        <dbReference type="Rhea" id="RHEA:14761"/>
        <dbReference type="ChEBI" id="CHEBI:15378"/>
        <dbReference type="ChEBI" id="CHEBI:16526"/>
        <dbReference type="ChEBI" id="CHEBI:33384"/>
        <dbReference type="ChEBI" id="CHEBI:57287"/>
        <dbReference type="ChEBI" id="CHEBI:57379"/>
        <dbReference type="ChEBI" id="CHEBI:58299"/>
        <dbReference type="EC" id="2.3.1.50"/>
    </reaction>
</comment>
<evidence type="ECO:0000259" key="19">
    <source>
        <dbReference type="Pfam" id="PF00155"/>
    </source>
</evidence>
<dbReference type="EMBL" id="KQ241632">
    <property type="protein sequence ID" value="KNC86857.1"/>
    <property type="molecule type" value="Genomic_DNA"/>
</dbReference>